<feature type="region of interest" description="Disordered" evidence="8">
    <location>
        <begin position="148"/>
        <end position="176"/>
    </location>
</feature>
<dbReference type="Proteomes" id="UP001412239">
    <property type="component" value="Unassembled WGS sequence"/>
</dbReference>
<evidence type="ECO:0000256" key="6">
    <source>
        <dbReference type="ARBA" id="ARBA00023242"/>
    </source>
</evidence>
<dbReference type="Pfam" id="PF07904">
    <property type="entry name" value="Eaf7"/>
    <property type="match status" value="1"/>
</dbReference>
<protein>
    <recommendedName>
        <fullName evidence="11">Chromatin modification-related protein EAF7</fullName>
    </recommendedName>
</protein>
<evidence type="ECO:0000256" key="7">
    <source>
        <dbReference type="ARBA" id="ARBA00025178"/>
    </source>
</evidence>
<keyword evidence="6" id="KW-0539">Nucleus</keyword>
<comment type="similarity">
    <text evidence="2">Belongs to the EAF7 family.</text>
</comment>
<feature type="compositionally biased region" description="Basic and acidic residues" evidence="8">
    <location>
        <begin position="346"/>
        <end position="357"/>
    </location>
</feature>
<organism evidence="9 10">
    <name type="scientific">Tuber aestivum</name>
    <name type="common">summer truffle</name>
    <dbReference type="NCBI Taxonomy" id="59557"/>
    <lineage>
        <taxon>Eukaryota</taxon>
        <taxon>Fungi</taxon>
        <taxon>Dikarya</taxon>
        <taxon>Ascomycota</taxon>
        <taxon>Pezizomycotina</taxon>
        <taxon>Pezizomycetes</taxon>
        <taxon>Pezizales</taxon>
        <taxon>Tuberaceae</taxon>
        <taxon>Tuber</taxon>
    </lineage>
</organism>
<proteinExistence type="inferred from homology"/>
<dbReference type="PANTHER" id="PTHR13581:SF5">
    <property type="entry name" value="MRG_MORF4L-BINDING PROTEIN"/>
    <property type="match status" value="1"/>
</dbReference>
<reference evidence="9" key="1">
    <citation type="submission" date="2015-10" db="EMBL/GenBank/DDBJ databases">
        <authorList>
            <person name="Regsiter A."/>
            <person name="william w."/>
        </authorList>
    </citation>
    <scope>NUCLEOTIDE SEQUENCE</scope>
    <source>
        <strain evidence="9">Montdore</strain>
    </source>
</reference>
<keyword evidence="3" id="KW-0156">Chromatin regulator</keyword>
<dbReference type="InterPro" id="IPR012423">
    <property type="entry name" value="Eaf7/MRGBP"/>
</dbReference>
<accession>A0A292PUX9</accession>
<feature type="compositionally biased region" description="Acidic residues" evidence="8">
    <location>
        <begin position="264"/>
        <end position="286"/>
    </location>
</feature>
<dbReference type="AlphaFoldDB" id="A0A292PUX9"/>
<evidence type="ECO:0000256" key="2">
    <source>
        <dbReference type="ARBA" id="ARBA00007117"/>
    </source>
</evidence>
<comment type="subcellular location">
    <subcellularLocation>
        <location evidence="1">Nucleus</location>
    </subcellularLocation>
</comment>
<dbReference type="GO" id="GO:0005634">
    <property type="term" value="C:nucleus"/>
    <property type="evidence" value="ECO:0007669"/>
    <property type="project" value="UniProtKB-SubCell"/>
</dbReference>
<evidence type="ECO:0000256" key="3">
    <source>
        <dbReference type="ARBA" id="ARBA00022853"/>
    </source>
</evidence>
<sequence length="357" mass="38246">MPPKKKNKGRHAAADDDSPPVPEPIIFDGWTDEQETTLFKAIAVYRLKPAGVHKHFRIIGIAELMKNHGVSDTHTNIEGIWRKLKSQYNLEGLDEREDIEDDLDTPDPSSEFALPADEYGALMFSRRSDPNSIDSPLTIVPQTFWATGTKGKKGGRGARSESVVSGARTGTASVNPDETEDGVVYFYSLHVPTSNLNCDTTESMRSASPVPTKTKKSAAKAGTPSTSTTTTTASRRKPPVRKKGLVAKAKPSPKRKPPAKPASSEEESNASDDELSDLPDDVDGDEGAGTVGETEVGEEEEPEAAAESETGESTTAAGTPPPAPKKRGRKPGSKKAVPPPPKKGAKKGDVRRSSRRK</sequence>
<comment type="function">
    <text evidence="7">Component of the NuA4 histone acetyltransferase complex which is involved in transcriptional activation of selected genes principally by acetylation of nucleosomal histone H4 and H2A. The NuA4 complex is also involved in DNA repair.</text>
</comment>
<feature type="compositionally biased region" description="Basic residues" evidence="8">
    <location>
        <begin position="1"/>
        <end position="11"/>
    </location>
</feature>
<feature type="compositionally biased region" description="Acidic residues" evidence="8">
    <location>
        <begin position="295"/>
        <end position="310"/>
    </location>
</feature>
<feature type="compositionally biased region" description="Basic residues" evidence="8">
    <location>
        <begin position="234"/>
        <end position="258"/>
    </location>
</feature>
<evidence type="ECO:0000313" key="10">
    <source>
        <dbReference type="Proteomes" id="UP001412239"/>
    </source>
</evidence>
<evidence type="ECO:0000256" key="5">
    <source>
        <dbReference type="ARBA" id="ARBA00023163"/>
    </source>
</evidence>
<keyword evidence="10" id="KW-1185">Reference proteome</keyword>
<dbReference type="EMBL" id="LN891051">
    <property type="protein sequence ID" value="CUS10293.1"/>
    <property type="molecule type" value="Genomic_DNA"/>
</dbReference>
<feature type="region of interest" description="Disordered" evidence="8">
    <location>
        <begin position="195"/>
        <end position="357"/>
    </location>
</feature>
<gene>
    <name evidence="9" type="ORF">GSTUAT00005663001</name>
</gene>
<evidence type="ECO:0000256" key="8">
    <source>
        <dbReference type="SAM" id="MobiDB-lite"/>
    </source>
</evidence>
<dbReference type="GO" id="GO:0006357">
    <property type="term" value="P:regulation of transcription by RNA polymerase II"/>
    <property type="evidence" value="ECO:0007669"/>
    <property type="project" value="TreeGrafter"/>
</dbReference>
<evidence type="ECO:0000256" key="1">
    <source>
        <dbReference type="ARBA" id="ARBA00004123"/>
    </source>
</evidence>
<evidence type="ECO:0008006" key="11">
    <source>
        <dbReference type="Google" id="ProtNLM"/>
    </source>
</evidence>
<keyword evidence="4" id="KW-0805">Transcription regulation</keyword>
<feature type="compositionally biased region" description="Polar residues" evidence="8">
    <location>
        <begin position="195"/>
        <end position="206"/>
    </location>
</feature>
<feature type="region of interest" description="Disordered" evidence="8">
    <location>
        <begin position="1"/>
        <end position="24"/>
    </location>
</feature>
<feature type="compositionally biased region" description="Low complexity" evidence="8">
    <location>
        <begin position="219"/>
        <end position="233"/>
    </location>
</feature>
<name>A0A292PUX9_9PEZI</name>
<dbReference type="PANTHER" id="PTHR13581">
    <property type="entry name" value="MRG-BINDING PROTEIN"/>
    <property type="match status" value="1"/>
</dbReference>
<evidence type="ECO:0000313" key="9">
    <source>
        <dbReference type="EMBL" id="CUS10293.1"/>
    </source>
</evidence>
<feature type="compositionally biased region" description="Basic residues" evidence="8">
    <location>
        <begin position="324"/>
        <end position="333"/>
    </location>
</feature>
<dbReference type="GO" id="GO:0006325">
    <property type="term" value="P:chromatin organization"/>
    <property type="evidence" value="ECO:0007669"/>
    <property type="project" value="UniProtKB-KW"/>
</dbReference>
<evidence type="ECO:0000256" key="4">
    <source>
        <dbReference type="ARBA" id="ARBA00023015"/>
    </source>
</evidence>
<dbReference type="GO" id="GO:0035267">
    <property type="term" value="C:NuA4 histone acetyltransferase complex"/>
    <property type="evidence" value="ECO:0007669"/>
    <property type="project" value="TreeGrafter"/>
</dbReference>
<keyword evidence="5" id="KW-0804">Transcription</keyword>